<dbReference type="EMBL" id="PP965177">
    <property type="protein sequence ID" value="XDJ02570.1"/>
    <property type="molecule type" value="Genomic_DNA"/>
</dbReference>
<protein>
    <submittedName>
        <fullName evidence="1">Uncharacterized protein</fullName>
    </submittedName>
</protein>
<organism evidence="1">
    <name type="scientific">Bacillus phage KoopaTroopa</name>
    <dbReference type="NCBI Taxonomy" id="3234046"/>
    <lineage>
        <taxon>Viruses</taxon>
        <taxon>Duplodnaviria</taxon>
        <taxon>Heunggongvirae</taxon>
        <taxon>Uroviricota</taxon>
        <taxon>Caudoviricetes</taxon>
    </lineage>
</organism>
<sequence>MIKRKKHRKSSGFWSSVAEGLKLDLFFEGIIAIFKLIFKIIGSIFD</sequence>
<name>A0AB39C7C1_9CAUD</name>
<reference evidence="1" key="1">
    <citation type="submission" date="2024-06" db="EMBL/GenBank/DDBJ databases">
        <authorList>
            <person name="Lee H."/>
            <person name="Agrawal S."/>
        </authorList>
    </citation>
    <scope>NUCLEOTIDE SEQUENCE</scope>
</reference>
<evidence type="ECO:0000313" key="1">
    <source>
        <dbReference type="EMBL" id="XDJ02570.1"/>
    </source>
</evidence>
<proteinExistence type="predicted"/>
<accession>A0AB39C7C1</accession>